<evidence type="ECO:0000256" key="1">
    <source>
        <dbReference type="SAM" id="Phobius"/>
    </source>
</evidence>
<sequence>MSPPLAVATAVTFVWLGMVLAISFLETPLKFRAPEVTLPVGLGIGRVVFRALNAVEAALAVVLTIAGLLGSATSRGVGVGAVAVVILVVQVVVVRPALARRSDRVLAGEDPPRSRGHYAYIGLEVGKVIALLTTGILLLSW</sequence>
<organism evidence="2 3">
    <name type="scientific">Actinomycetospora chibensis</name>
    <dbReference type="NCBI Taxonomy" id="663606"/>
    <lineage>
        <taxon>Bacteria</taxon>
        <taxon>Bacillati</taxon>
        <taxon>Actinomycetota</taxon>
        <taxon>Actinomycetes</taxon>
        <taxon>Pseudonocardiales</taxon>
        <taxon>Pseudonocardiaceae</taxon>
        <taxon>Actinomycetospora</taxon>
    </lineage>
</organism>
<keyword evidence="1" id="KW-0812">Transmembrane</keyword>
<evidence type="ECO:0000313" key="3">
    <source>
        <dbReference type="Proteomes" id="UP001595909"/>
    </source>
</evidence>
<evidence type="ECO:0000313" key="2">
    <source>
        <dbReference type="EMBL" id="MFC4834805.1"/>
    </source>
</evidence>
<keyword evidence="1" id="KW-1133">Transmembrane helix</keyword>
<evidence type="ECO:0008006" key="4">
    <source>
        <dbReference type="Google" id="ProtNLM"/>
    </source>
</evidence>
<dbReference type="Proteomes" id="UP001595909">
    <property type="component" value="Unassembled WGS sequence"/>
</dbReference>
<feature type="transmembrane region" description="Helical" evidence="1">
    <location>
        <begin position="47"/>
        <end position="69"/>
    </location>
</feature>
<dbReference type="RefSeq" id="WP_274192463.1">
    <property type="nucleotide sequence ID" value="NZ_BAABHN010000043.1"/>
</dbReference>
<gene>
    <name evidence="2" type="ORF">ACFPEL_20505</name>
</gene>
<name>A0ABV9RLX6_9PSEU</name>
<proteinExistence type="predicted"/>
<reference evidence="3" key="1">
    <citation type="journal article" date="2019" name="Int. J. Syst. Evol. Microbiol.">
        <title>The Global Catalogue of Microorganisms (GCM) 10K type strain sequencing project: providing services to taxonomists for standard genome sequencing and annotation.</title>
        <authorList>
            <consortium name="The Broad Institute Genomics Platform"/>
            <consortium name="The Broad Institute Genome Sequencing Center for Infectious Disease"/>
            <person name="Wu L."/>
            <person name="Ma J."/>
        </authorList>
    </citation>
    <scope>NUCLEOTIDE SEQUENCE [LARGE SCALE GENOMIC DNA]</scope>
    <source>
        <strain evidence="3">CCUG 50347</strain>
    </source>
</reference>
<feature type="transmembrane region" description="Helical" evidence="1">
    <location>
        <begin position="118"/>
        <end position="139"/>
    </location>
</feature>
<keyword evidence="3" id="KW-1185">Reference proteome</keyword>
<feature type="transmembrane region" description="Helical" evidence="1">
    <location>
        <begin position="76"/>
        <end position="98"/>
    </location>
</feature>
<protein>
    <recommendedName>
        <fullName evidence="4">Transmembrane protein</fullName>
    </recommendedName>
</protein>
<comment type="caution">
    <text evidence="2">The sequence shown here is derived from an EMBL/GenBank/DDBJ whole genome shotgun (WGS) entry which is preliminary data.</text>
</comment>
<accession>A0ABV9RLX6</accession>
<keyword evidence="1" id="KW-0472">Membrane</keyword>
<dbReference type="EMBL" id="JBHSIM010000043">
    <property type="protein sequence ID" value="MFC4834805.1"/>
    <property type="molecule type" value="Genomic_DNA"/>
</dbReference>